<dbReference type="RefSeq" id="WP_254758447.1">
    <property type="nucleotide sequence ID" value="NZ_JANCLT010000003.1"/>
</dbReference>
<evidence type="ECO:0000259" key="11">
    <source>
        <dbReference type="Pfam" id="PF02602"/>
    </source>
</evidence>
<keyword evidence="6" id="KW-0949">S-adenosyl-L-methionine</keyword>
<evidence type="ECO:0000256" key="5">
    <source>
        <dbReference type="ARBA" id="ARBA00022679"/>
    </source>
</evidence>
<evidence type="ECO:0000256" key="8">
    <source>
        <dbReference type="ARBA" id="ARBA00079776"/>
    </source>
</evidence>
<sequence>MREDAGKVYLVGAGPGDEGLITEKGKRSITAADVIVYDRLVNARLLEHAKDTCEFVYCGKLPKHHVMRQEQINQVLVRYAQEGKTVVRLKGGDPSVFGRVGEEAAELAVRGIPYEMVPGVTSSIAAAAYAGIPVTHREYSNTFTMATGHCKEDSTDLDFAALAKSKTAAFYMGIQNLSYLSSQLIANGRDRQTPVAVIEWGTTGRQKTVLGTLASIQQRVTEAGIANPAMTVIGEVAQLRRELAWFEEKPFYGKRVLVAKAAAERSDIAAYLAENGADVWEIPHFRKRALKLAETEVRRVLEADRVVFYAPDSVAFFMEAILVCGLDVRDLPRRMEGVSAKSVEVLGQYGIRAGLVQPADGETLYIGRALSLAEEEKLQAAWGRGVFLATHQLEHDARFDEVSERMWTEFPWETVMFPNQAAVAAFVAEMERMGVDKAIYTALSYACIGKTTEDLARAYGFTRRDELQTMLQKQEWKKSCAPAAAPLR</sequence>
<dbReference type="InterPro" id="IPR003754">
    <property type="entry name" value="4pyrrol_synth_uPrphyn_synth"/>
</dbReference>
<dbReference type="InterPro" id="IPR036108">
    <property type="entry name" value="4pyrrol_syn_uPrphyn_synt_sf"/>
</dbReference>
<dbReference type="Gene3D" id="3.40.1010.10">
    <property type="entry name" value="Cobalt-precorrin-4 Transmethylase, Domain 1"/>
    <property type="match status" value="1"/>
</dbReference>
<evidence type="ECO:0000256" key="1">
    <source>
        <dbReference type="ARBA" id="ARBA00005879"/>
    </source>
</evidence>
<gene>
    <name evidence="12" type="primary">cobA</name>
    <name evidence="12" type="ORF">NK662_08315</name>
</gene>
<dbReference type="InterPro" id="IPR006366">
    <property type="entry name" value="CobA/CysG_C"/>
</dbReference>
<dbReference type="InterPro" id="IPR014777">
    <property type="entry name" value="4pyrrole_Mease_sub1"/>
</dbReference>
<dbReference type="GO" id="GO:0032259">
    <property type="term" value="P:methylation"/>
    <property type="evidence" value="ECO:0007669"/>
    <property type="project" value="UniProtKB-KW"/>
</dbReference>
<dbReference type="PANTHER" id="PTHR45790">
    <property type="entry name" value="SIROHEME SYNTHASE-RELATED"/>
    <property type="match status" value="1"/>
</dbReference>
<feature type="domain" description="Tetrapyrrole methylase" evidence="10">
    <location>
        <begin position="7"/>
        <end position="216"/>
    </location>
</feature>
<evidence type="ECO:0000259" key="10">
    <source>
        <dbReference type="Pfam" id="PF00590"/>
    </source>
</evidence>
<dbReference type="InterPro" id="IPR035996">
    <property type="entry name" value="4pyrrol_Methylase_sf"/>
</dbReference>
<keyword evidence="4 9" id="KW-0489">Methyltransferase</keyword>
<evidence type="ECO:0000256" key="3">
    <source>
        <dbReference type="ARBA" id="ARBA00018323"/>
    </source>
</evidence>
<dbReference type="InterPro" id="IPR003043">
    <property type="entry name" value="Uropor_MeTrfase_CS"/>
</dbReference>
<dbReference type="GO" id="GO:0019354">
    <property type="term" value="P:siroheme biosynthetic process"/>
    <property type="evidence" value="ECO:0007669"/>
    <property type="project" value="InterPro"/>
</dbReference>
<dbReference type="CDD" id="cd11642">
    <property type="entry name" value="SUMT"/>
    <property type="match status" value="1"/>
</dbReference>
<evidence type="ECO:0000256" key="2">
    <source>
        <dbReference type="ARBA" id="ARBA00012162"/>
    </source>
</evidence>
<dbReference type="Pfam" id="PF02602">
    <property type="entry name" value="HEM4"/>
    <property type="match status" value="1"/>
</dbReference>
<evidence type="ECO:0000313" key="13">
    <source>
        <dbReference type="Proteomes" id="UP001156102"/>
    </source>
</evidence>
<dbReference type="SUPFAM" id="SSF53790">
    <property type="entry name" value="Tetrapyrrole methylase"/>
    <property type="match status" value="1"/>
</dbReference>
<evidence type="ECO:0000256" key="6">
    <source>
        <dbReference type="ARBA" id="ARBA00022691"/>
    </source>
</evidence>
<keyword evidence="7" id="KW-0627">Porphyrin biosynthesis</keyword>
<dbReference type="PANTHER" id="PTHR45790:SF3">
    <property type="entry name" value="S-ADENOSYL-L-METHIONINE-DEPENDENT UROPORPHYRINOGEN III METHYLTRANSFERASE, CHLOROPLASTIC"/>
    <property type="match status" value="1"/>
</dbReference>
<keyword evidence="13" id="KW-1185">Reference proteome</keyword>
<dbReference type="FunFam" id="3.30.950.10:FF:000001">
    <property type="entry name" value="Siroheme synthase"/>
    <property type="match status" value="1"/>
</dbReference>
<dbReference type="NCBIfam" id="TIGR01469">
    <property type="entry name" value="cobA_cysG_Cterm"/>
    <property type="match status" value="1"/>
</dbReference>
<dbReference type="EC" id="2.1.1.107" evidence="2"/>
<name>A0AA41X925_9BACI</name>
<comment type="similarity">
    <text evidence="1 9">Belongs to the precorrin methyltransferase family.</text>
</comment>
<dbReference type="NCBIfam" id="NF004790">
    <property type="entry name" value="PRK06136.1"/>
    <property type="match status" value="1"/>
</dbReference>
<feature type="domain" description="Tetrapyrrole biosynthesis uroporphyrinogen III synthase" evidence="11">
    <location>
        <begin position="246"/>
        <end position="321"/>
    </location>
</feature>
<dbReference type="InterPro" id="IPR050161">
    <property type="entry name" value="Siro_Cobalamin_biosynth"/>
</dbReference>
<dbReference type="Gene3D" id="3.40.50.10090">
    <property type="match status" value="1"/>
</dbReference>
<dbReference type="GO" id="GO:0004851">
    <property type="term" value="F:uroporphyrin-III C-methyltransferase activity"/>
    <property type="evidence" value="ECO:0007669"/>
    <property type="project" value="UniProtKB-EC"/>
</dbReference>
<dbReference type="SUPFAM" id="SSF69618">
    <property type="entry name" value="HemD-like"/>
    <property type="match status" value="1"/>
</dbReference>
<dbReference type="FunFam" id="3.40.1010.10:FF:000001">
    <property type="entry name" value="Siroheme synthase"/>
    <property type="match status" value="1"/>
</dbReference>
<dbReference type="GO" id="GO:0004852">
    <property type="term" value="F:uroporphyrinogen-III synthase activity"/>
    <property type="evidence" value="ECO:0007669"/>
    <property type="project" value="InterPro"/>
</dbReference>
<keyword evidence="5 9" id="KW-0808">Transferase</keyword>
<evidence type="ECO:0000256" key="4">
    <source>
        <dbReference type="ARBA" id="ARBA00022603"/>
    </source>
</evidence>
<reference evidence="12" key="1">
    <citation type="submission" date="2022-07" db="EMBL/GenBank/DDBJ databases">
        <authorList>
            <person name="Li W.-J."/>
            <person name="Deng Q.-Q."/>
        </authorList>
    </citation>
    <scope>NUCLEOTIDE SEQUENCE</scope>
    <source>
        <strain evidence="12">SYSU M60031</strain>
    </source>
</reference>
<accession>A0AA41X925</accession>
<dbReference type="Proteomes" id="UP001156102">
    <property type="component" value="Unassembled WGS sequence"/>
</dbReference>
<dbReference type="Pfam" id="PF00590">
    <property type="entry name" value="TP_methylase"/>
    <property type="match status" value="1"/>
</dbReference>
<organism evidence="12 13">
    <name type="scientific">Ectobacillus ponti</name>
    <dbReference type="NCBI Taxonomy" id="2961894"/>
    <lineage>
        <taxon>Bacteria</taxon>
        <taxon>Bacillati</taxon>
        <taxon>Bacillota</taxon>
        <taxon>Bacilli</taxon>
        <taxon>Bacillales</taxon>
        <taxon>Bacillaceae</taxon>
        <taxon>Ectobacillus</taxon>
    </lineage>
</organism>
<dbReference type="AlphaFoldDB" id="A0AA41X925"/>
<evidence type="ECO:0000256" key="7">
    <source>
        <dbReference type="ARBA" id="ARBA00023244"/>
    </source>
</evidence>
<comment type="caution">
    <text evidence="12">The sequence shown here is derived from an EMBL/GenBank/DDBJ whole genome shotgun (WGS) entry which is preliminary data.</text>
</comment>
<protein>
    <recommendedName>
        <fullName evidence="3">Uroporphyrinogen-III C-methyltransferase</fullName>
        <ecNumber evidence="2">2.1.1.107</ecNumber>
    </recommendedName>
    <alternativeName>
        <fullName evidence="8">Uroporphyrinogen III methylase</fullName>
    </alternativeName>
</protein>
<dbReference type="PROSITE" id="PS00840">
    <property type="entry name" value="SUMT_2"/>
    <property type="match status" value="1"/>
</dbReference>
<dbReference type="InterPro" id="IPR000878">
    <property type="entry name" value="4pyrrol_Mease"/>
</dbReference>
<dbReference type="EMBL" id="JANCLT010000003">
    <property type="protein sequence ID" value="MCP8968543.1"/>
    <property type="molecule type" value="Genomic_DNA"/>
</dbReference>
<dbReference type="InterPro" id="IPR014776">
    <property type="entry name" value="4pyrrole_Mease_sub2"/>
</dbReference>
<evidence type="ECO:0000313" key="12">
    <source>
        <dbReference type="EMBL" id="MCP8968543.1"/>
    </source>
</evidence>
<proteinExistence type="inferred from homology"/>
<evidence type="ECO:0000256" key="9">
    <source>
        <dbReference type="RuleBase" id="RU003960"/>
    </source>
</evidence>
<dbReference type="Gene3D" id="3.30.950.10">
    <property type="entry name" value="Methyltransferase, Cobalt-precorrin-4 Transmethylase, Domain 2"/>
    <property type="match status" value="1"/>
</dbReference>